<protein>
    <submittedName>
        <fullName evidence="2">Alpha/beta fold hydrolase</fullName>
    </submittedName>
</protein>
<dbReference type="SUPFAM" id="SSF53474">
    <property type="entry name" value="alpha/beta-Hydrolases"/>
    <property type="match status" value="1"/>
</dbReference>
<dbReference type="InterPro" id="IPR050266">
    <property type="entry name" value="AB_hydrolase_sf"/>
</dbReference>
<dbReference type="RefSeq" id="WP_167472079.1">
    <property type="nucleotide sequence ID" value="NZ_CP046172.1"/>
</dbReference>
<evidence type="ECO:0000259" key="1">
    <source>
        <dbReference type="Pfam" id="PF00561"/>
    </source>
</evidence>
<feature type="domain" description="AB hydrolase-1" evidence="1">
    <location>
        <begin position="30"/>
        <end position="247"/>
    </location>
</feature>
<dbReference type="Proteomes" id="UP000503540">
    <property type="component" value="Chromosome"/>
</dbReference>
<evidence type="ECO:0000313" key="2">
    <source>
        <dbReference type="EMBL" id="QIS08904.1"/>
    </source>
</evidence>
<dbReference type="AlphaFoldDB" id="A0A6G9Y6Z1"/>
<gene>
    <name evidence="2" type="ORF">F5544_04960</name>
</gene>
<organism evidence="2 3">
    <name type="scientific">Nocardia arthritidis</name>
    <dbReference type="NCBI Taxonomy" id="228602"/>
    <lineage>
        <taxon>Bacteria</taxon>
        <taxon>Bacillati</taxon>
        <taxon>Actinomycetota</taxon>
        <taxon>Actinomycetes</taxon>
        <taxon>Mycobacteriales</taxon>
        <taxon>Nocardiaceae</taxon>
        <taxon>Nocardia</taxon>
    </lineage>
</organism>
<dbReference type="PANTHER" id="PTHR43798">
    <property type="entry name" value="MONOACYLGLYCEROL LIPASE"/>
    <property type="match status" value="1"/>
</dbReference>
<dbReference type="Gene3D" id="3.40.50.1820">
    <property type="entry name" value="alpha/beta hydrolase"/>
    <property type="match status" value="1"/>
</dbReference>
<dbReference type="GO" id="GO:0047372">
    <property type="term" value="F:monoacylglycerol lipase activity"/>
    <property type="evidence" value="ECO:0007669"/>
    <property type="project" value="TreeGrafter"/>
</dbReference>
<dbReference type="PANTHER" id="PTHR43798:SF33">
    <property type="entry name" value="HYDROLASE, PUTATIVE (AFU_ORTHOLOGUE AFUA_2G14860)-RELATED"/>
    <property type="match status" value="1"/>
</dbReference>
<dbReference type="GO" id="GO:0046464">
    <property type="term" value="P:acylglycerol catabolic process"/>
    <property type="evidence" value="ECO:0007669"/>
    <property type="project" value="TreeGrafter"/>
</dbReference>
<keyword evidence="2" id="KW-0378">Hydrolase</keyword>
<keyword evidence="3" id="KW-1185">Reference proteome</keyword>
<sequence length="263" mass="28310">MTNLTTGTRSSFAIGGRQLSYLDFAGAGRPLLALHGHMSEAASFAELAAALAPGWRLIALDQRGHGYSDRAAEYSRDGYLADLLALLDHLELKEVVVLGHSLGAINGYQLAARHPERVGALIDVDSPVALGLDGSNPLQFLATLPYEGATRADLIERMGPFAAHFGALVRERADGTWALPFHPLDILESEHNVHGDHWADWLATDCPALLIRGTRGAIPADQAEQMVTRRPNTRLAELDTDHFVYASDPAGFADAVNGFLAEL</sequence>
<proteinExistence type="predicted"/>
<reference evidence="2 3" key="1">
    <citation type="journal article" date="2019" name="ACS Chem. Biol.">
        <title>Identification and Mobilization of a Cryptic Antibiotic Biosynthesis Gene Locus from a Human-Pathogenic Nocardia Isolate.</title>
        <authorList>
            <person name="Herisse M."/>
            <person name="Ishida K."/>
            <person name="Porter J.L."/>
            <person name="Howden B."/>
            <person name="Hertweck C."/>
            <person name="Stinear T.P."/>
            <person name="Pidot S.J."/>
        </authorList>
    </citation>
    <scope>NUCLEOTIDE SEQUENCE [LARGE SCALE GENOMIC DNA]</scope>
    <source>
        <strain evidence="2 3">AUSMDU00012717</strain>
    </source>
</reference>
<dbReference type="InterPro" id="IPR000073">
    <property type="entry name" value="AB_hydrolase_1"/>
</dbReference>
<dbReference type="KEGG" id="nah:F5544_04960"/>
<evidence type="ECO:0000313" key="3">
    <source>
        <dbReference type="Proteomes" id="UP000503540"/>
    </source>
</evidence>
<dbReference type="GO" id="GO:0016020">
    <property type="term" value="C:membrane"/>
    <property type="evidence" value="ECO:0007669"/>
    <property type="project" value="TreeGrafter"/>
</dbReference>
<dbReference type="PRINTS" id="PR00111">
    <property type="entry name" value="ABHYDROLASE"/>
</dbReference>
<dbReference type="Pfam" id="PF00561">
    <property type="entry name" value="Abhydrolase_1"/>
    <property type="match status" value="1"/>
</dbReference>
<name>A0A6G9Y6Z1_9NOCA</name>
<dbReference type="InterPro" id="IPR029058">
    <property type="entry name" value="AB_hydrolase_fold"/>
</dbReference>
<dbReference type="EMBL" id="CP046172">
    <property type="protein sequence ID" value="QIS08904.1"/>
    <property type="molecule type" value="Genomic_DNA"/>
</dbReference>
<accession>A0A6G9Y6Z1</accession>